<sequence>MASQASLPRFFVYAPDSKEAGTHAKRYEVRAHHLKEIQPHMDSGMVAVAGMLVTPKDVAQAGEGQKKAEASILIIKAETIDEVRSLIERDIYYTSGVWDKEKLVILPFFPATKFP</sequence>
<dbReference type="EMBL" id="BRPK01000004">
    <property type="protein sequence ID" value="GLB37305.1"/>
    <property type="molecule type" value="Genomic_DNA"/>
</dbReference>
<reference evidence="2" key="1">
    <citation type="submission" date="2022-07" db="EMBL/GenBank/DDBJ databases">
        <title>The genome of Lyophyllum shimeji provides insight into the initial evolution of ectomycorrhizal fungal genome.</title>
        <authorList>
            <person name="Kobayashi Y."/>
            <person name="Shibata T."/>
            <person name="Hirakawa H."/>
            <person name="Shigenobu S."/>
            <person name="Nishiyama T."/>
            <person name="Yamada A."/>
            <person name="Hasebe M."/>
            <person name="Kawaguchi M."/>
        </authorList>
    </citation>
    <scope>NUCLEOTIDE SEQUENCE</scope>
    <source>
        <strain evidence="2">AT787</strain>
    </source>
</reference>
<dbReference type="InterPro" id="IPR005545">
    <property type="entry name" value="YCII"/>
</dbReference>
<dbReference type="OrthoDB" id="5519740at2759"/>
<dbReference type="PANTHER" id="PTHR33606:SF3">
    <property type="entry name" value="PROTEIN YCII"/>
    <property type="match status" value="1"/>
</dbReference>
<feature type="domain" description="YCII-related" evidence="1">
    <location>
        <begin position="13"/>
        <end position="100"/>
    </location>
</feature>
<protein>
    <submittedName>
        <fullName evidence="2">YCII-related domain containing protein</fullName>
    </submittedName>
</protein>
<dbReference type="Proteomes" id="UP001063166">
    <property type="component" value="Unassembled WGS sequence"/>
</dbReference>
<gene>
    <name evidence="2" type="ORF">LshimejAT787_0403560</name>
</gene>
<name>A0A9P3PJE4_LYOSH</name>
<dbReference type="Gene3D" id="3.30.70.1060">
    <property type="entry name" value="Dimeric alpha+beta barrel"/>
    <property type="match status" value="1"/>
</dbReference>
<proteinExistence type="predicted"/>
<evidence type="ECO:0000259" key="1">
    <source>
        <dbReference type="Pfam" id="PF03795"/>
    </source>
</evidence>
<dbReference type="Pfam" id="PF03795">
    <property type="entry name" value="YCII"/>
    <property type="match status" value="1"/>
</dbReference>
<organism evidence="2 3">
    <name type="scientific">Lyophyllum shimeji</name>
    <name type="common">Hon-shimeji</name>
    <name type="synonym">Tricholoma shimeji</name>
    <dbReference type="NCBI Taxonomy" id="47721"/>
    <lineage>
        <taxon>Eukaryota</taxon>
        <taxon>Fungi</taxon>
        <taxon>Dikarya</taxon>
        <taxon>Basidiomycota</taxon>
        <taxon>Agaricomycotina</taxon>
        <taxon>Agaricomycetes</taxon>
        <taxon>Agaricomycetidae</taxon>
        <taxon>Agaricales</taxon>
        <taxon>Tricholomatineae</taxon>
        <taxon>Lyophyllaceae</taxon>
        <taxon>Lyophyllum</taxon>
    </lineage>
</organism>
<dbReference type="InterPro" id="IPR051807">
    <property type="entry name" value="Sec-metab_biosynth-assoc"/>
</dbReference>
<comment type="caution">
    <text evidence="2">The sequence shown here is derived from an EMBL/GenBank/DDBJ whole genome shotgun (WGS) entry which is preliminary data.</text>
</comment>
<dbReference type="SUPFAM" id="SSF54909">
    <property type="entry name" value="Dimeric alpha+beta barrel"/>
    <property type="match status" value="1"/>
</dbReference>
<keyword evidence="3" id="KW-1185">Reference proteome</keyword>
<evidence type="ECO:0000313" key="3">
    <source>
        <dbReference type="Proteomes" id="UP001063166"/>
    </source>
</evidence>
<evidence type="ECO:0000313" key="2">
    <source>
        <dbReference type="EMBL" id="GLB37305.1"/>
    </source>
</evidence>
<accession>A0A9P3PJE4</accession>
<dbReference type="AlphaFoldDB" id="A0A9P3PJE4"/>
<dbReference type="PANTHER" id="PTHR33606">
    <property type="entry name" value="PROTEIN YCII"/>
    <property type="match status" value="1"/>
</dbReference>
<dbReference type="InterPro" id="IPR011008">
    <property type="entry name" value="Dimeric_a/b-barrel"/>
</dbReference>